<comment type="caution">
    <text evidence="1">The sequence shown here is derived from an EMBL/GenBank/DDBJ whole genome shotgun (WGS) entry which is preliminary data.</text>
</comment>
<evidence type="ECO:0000313" key="1">
    <source>
        <dbReference type="EMBL" id="TGY79957.1"/>
    </source>
</evidence>
<gene>
    <name evidence="1" type="ORF">E5331_03995</name>
</gene>
<name>A0AC61RIR6_9BACT</name>
<protein>
    <submittedName>
        <fullName evidence="1">Uncharacterized protein</fullName>
    </submittedName>
</protein>
<evidence type="ECO:0000313" key="2">
    <source>
        <dbReference type="Proteomes" id="UP000306319"/>
    </source>
</evidence>
<dbReference type="Proteomes" id="UP000306319">
    <property type="component" value="Unassembled WGS sequence"/>
</dbReference>
<reference evidence="1" key="1">
    <citation type="submission" date="2019-04" db="EMBL/GenBank/DDBJ databases">
        <title>Microbes associate with the intestines of laboratory mice.</title>
        <authorList>
            <person name="Navarre W."/>
            <person name="Wong E."/>
            <person name="Huang K."/>
            <person name="Tropini C."/>
            <person name="Ng K."/>
            <person name="Yu B."/>
        </authorList>
    </citation>
    <scope>NUCLEOTIDE SEQUENCE</scope>
    <source>
        <strain evidence="1">NM04_E33</strain>
    </source>
</reference>
<keyword evidence="2" id="KW-1185">Reference proteome</keyword>
<dbReference type="EMBL" id="SRYB01000004">
    <property type="protein sequence ID" value="TGY79957.1"/>
    <property type="molecule type" value="Genomic_DNA"/>
</dbReference>
<accession>A0AC61RIR6</accession>
<proteinExistence type="predicted"/>
<organism evidence="1 2">
    <name type="scientific">Lepagella muris</name>
    <dbReference type="NCBI Taxonomy" id="3032870"/>
    <lineage>
        <taxon>Bacteria</taxon>
        <taxon>Pseudomonadati</taxon>
        <taxon>Bacteroidota</taxon>
        <taxon>Bacteroidia</taxon>
        <taxon>Bacteroidales</taxon>
        <taxon>Muribaculaceae</taxon>
        <taxon>Lepagella</taxon>
    </lineage>
</organism>
<sequence>MATTRILSTGLLANERPNVIDPYNNGQGTVLYNHNITEVDVVVDEMGGVSITDDPKTATGKMYRYDSLRVEYPTTADNIFSTLLSAKYPANTESKLVNEYQSAMLGLMPETAKKPYEDFLRDRLAIREMVDSDCKTLNIPMDL</sequence>